<dbReference type="InterPro" id="IPR050659">
    <property type="entry name" value="Peptidase_M24B"/>
</dbReference>
<dbReference type="EMBL" id="FORO01000039">
    <property type="protein sequence ID" value="SFJ56179.1"/>
    <property type="molecule type" value="Genomic_DNA"/>
</dbReference>
<dbReference type="PANTHER" id="PTHR46112">
    <property type="entry name" value="AMINOPEPTIDASE"/>
    <property type="match status" value="1"/>
</dbReference>
<reference evidence="2 3" key="1">
    <citation type="submission" date="2016-10" db="EMBL/GenBank/DDBJ databases">
        <authorList>
            <person name="de Groot N.N."/>
        </authorList>
    </citation>
    <scope>NUCLEOTIDE SEQUENCE [LARGE SCALE GENOMIC DNA]</scope>
    <source>
        <strain evidence="2 3">SP2</strain>
    </source>
</reference>
<gene>
    <name evidence="2" type="ORF">SAMN05443661_13921</name>
</gene>
<sequence>MTASDGTRADTTEASPRVATHPELEATLSDALESAAATAFVHVGTVRDPGVRYLLPDADERPIALAYDGDEWLVRKGGESPHPADRLADAVDDTGTVLTPARLPHDAALYLEKNGFDLVSTDALERARATKTEDERERIETAQETARAGIERGAELLADATAEGETVVTGGEPLTAECLRIEIDEAIVAAGGFPARNTTIEPASGERLRPGTPIAVAVAPREPGGYHGSLARTFVVDGDGGRERRTHVGMTQAFRSTQAMLTADTESVTAIEADLEAELRAFGEDGPLEVDVGGVGIELAERPTVGSDGIEPGAVVRVDVTVPINDATLRIADLLAKDDDGVEWLAAPSRSLSPATTLE</sequence>
<dbReference type="SUPFAM" id="SSF55920">
    <property type="entry name" value="Creatinase/aminopeptidase"/>
    <property type="match status" value="1"/>
</dbReference>
<keyword evidence="2" id="KW-0378">Hydrolase</keyword>
<dbReference type="OMA" id="GWERRAH"/>
<protein>
    <submittedName>
        <fullName evidence="2">Xaa-Pro aminopeptidase</fullName>
    </submittedName>
</protein>
<dbReference type="OrthoDB" id="200535at2157"/>
<proteinExistence type="predicted"/>
<name>A0A1I3SEU9_9EURY</name>
<accession>A0A1I3SEU9</accession>
<dbReference type="AlphaFoldDB" id="A0A1I3SEU9"/>
<keyword evidence="2" id="KW-0031">Aminopeptidase</keyword>
<dbReference type="GO" id="GO:0004177">
    <property type="term" value="F:aminopeptidase activity"/>
    <property type="evidence" value="ECO:0007669"/>
    <property type="project" value="UniProtKB-KW"/>
</dbReference>
<dbReference type="RefSeq" id="WP_005580605.1">
    <property type="nucleotide sequence ID" value="NZ_FORO01000039.1"/>
</dbReference>
<feature type="region of interest" description="Disordered" evidence="1">
    <location>
        <begin position="1"/>
        <end position="22"/>
    </location>
</feature>
<dbReference type="PANTHER" id="PTHR46112:SF2">
    <property type="entry name" value="XAA-PRO AMINOPEPTIDASE P-RELATED"/>
    <property type="match status" value="1"/>
</dbReference>
<evidence type="ECO:0000313" key="2">
    <source>
        <dbReference type="EMBL" id="SFJ56179.1"/>
    </source>
</evidence>
<dbReference type="Proteomes" id="UP000182829">
    <property type="component" value="Unassembled WGS sequence"/>
</dbReference>
<organism evidence="2 3">
    <name type="scientific">Natronobacterium gregoryi</name>
    <dbReference type="NCBI Taxonomy" id="44930"/>
    <lineage>
        <taxon>Archaea</taxon>
        <taxon>Methanobacteriati</taxon>
        <taxon>Methanobacteriota</taxon>
        <taxon>Stenosarchaea group</taxon>
        <taxon>Halobacteria</taxon>
        <taxon>Halobacteriales</taxon>
        <taxon>Natrialbaceae</taxon>
        <taxon>Natronobacterium</taxon>
    </lineage>
</organism>
<dbReference type="InterPro" id="IPR036005">
    <property type="entry name" value="Creatinase/aminopeptidase-like"/>
</dbReference>
<evidence type="ECO:0000256" key="1">
    <source>
        <dbReference type="SAM" id="MobiDB-lite"/>
    </source>
</evidence>
<dbReference type="Gene3D" id="3.90.230.10">
    <property type="entry name" value="Creatinase/methionine aminopeptidase superfamily"/>
    <property type="match status" value="1"/>
</dbReference>
<keyword evidence="2" id="KW-0645">Protease</keyword>
<evidence type="ECO:0000313" key="3">
    <source>
        <dbReference type="Proteomes" id="UP000182829"/>
    </source>
</evidence>
<dbReference type="GeneID" id="14207058"/>